<evidence type="ECO:0000313" key="4">
    <source>
        <dbReference type="Proteomes" id="UP000053577"/>
    </source>
</evidence>
<evidence type="ECO:0000313" key="1">
    <source>
        <dbReference type="EMBL" id="BAZ97720.1"/>
    </source>
</evidence>
<dbReference type="Proteomes" id="UP001327986">
    <property type="component" value="Chromosome"/>
</dbReference>
<dbReference type="Proteomes" id="UP000053577">
    <property type="component" value="Unassembled WGS sequence"/>
</dbReference>
<proteinExistence type="predicted"/>
<dbReference type="EMBL" id="JGYD01000018">
    <property type="protein sequence ID" value="KSV18033.1"/>
    <property type="molecule type" value="Genomic_DNA"/>
</dbReference>
<dbReference type="AlphaFoldDB" id="A0A0V8M3D3"/>
<reference evidence="1 5" key="2">
    <citation type="journal article" date="2017" name="Sci. Rep.">
        <title>Isolation and genomic characterization of a Dehalococcoides strain suggests genomic rearrangement during culture.</title>
        <authorList>
            <person name="Yohda M."/>
            <person name="Ikegami K."/>
            <person name="Aita Y."/>
            <person name="Kitajima M."/>
            <person name="Takechi A."/>
            <person name="Iwamoto M."/>
            <person name="Fukuda T."/>
            <person name="Tamura N."/>
            <person name="Shibasaki J."/>
            <person name="Koike S."/>
            <person name="Komatsu D."/>
            <person name="Miyagi S."/>
            <person name="Nishimura M."/>
            <person name="Uchino Y."/>
            <person name="Shiroma A."/>
            <person name="Shimoji M."/>
            <person name="Tamotsu H."/>
            <person name="Ashimine N."/>
            <person name="Shinzato M."/>
            <person name="Ohki S."/>
            <person name="Nakano K."/>
            <person name="Teruya K."/>
            <person name="Satou K."/>
            <person name="Hirano T."/>
            <person name="Yagi O."/>
        </authorList>
    </citation>
    <scope>NUCLEOTIDE SEQUENCE [LARGE SCALE GENOMIC DNA]</scope>
    <source>
        <strain evidence="1 5">UCH-ATV1</strain>
    </source>
</reference>
<dbReference type="PATRIC" id="fig|61435.13.peg.1164"/>
<gene>
    <name evidence="2" type="ORF">DA01_05170</name>
    <name evidence="1" type="ORF">DEHALATV1_1092</name>
    <name evidence="3" type="ORF">VLL09_06270</name>
</gene>
<evidence type="ECO:0000313" key="2">
    <source>
        <dbReference type="EMBL" id="KSV18033.1"/>
    </source>
</evidence>
<protein>
    <submittedName>
        <fullName evidence="2">Uncharacterized protein</fullName>
    </submittedName>
</protein>
<organism evidence="2 4">
    <name type="scientific">Dehalococcoides mccartyi</name>
    <dbReference type="NCBI Taxonomy" id="61435"/>
    <lineage>
        <taxon>Bacteria</taxon>
        <taxon>Bacillati</taxon>
        <taxon>Chloroflexota</taxon>
        <taxon>Dehalococcoidia</taxon>
        <taxon>Dehalococcoidales</taxon>
        <taxon>Dehalococcoidaceae</taxon>
        <taxon>Dehalococcoides</taxon>
    </lineage>
</organism>
<reference evidence="2 4" key="1">
    <citation type="journal article" date="2015" name="Sci. Rep.">
        <title>A comparative genomics and reductive dehalogenase gene transcription study of two chloroethene-respiring bacteria, Dehalococcoides mccartyi strains MB and 11a.</title>
        <authorList>
            <person name="Low A."/>
            <person name="Shen Z."/>
            <person name="Cheng D."/>
            <person name="Rogers M.J."/>
            <person name="Lee P.K."/>
            <person name="He J."/>
        </authorList>
    </citation>
    <scope>NUCLEOTIDE SEQUENCE [LARGE SCALE GENOMIC DNA]</scope>
    <source>
        <strain evidence="2 4">MB</strain>
    </source>
</reference>
<evidence type="ECO:0000313" key="3">
    <source>
        <dbReference type="EMBL" id="WRO06989.1"/>
    </source>
</evidence>
<dbReference type="EMBL" id="CP141531">
    <property type="protein sequence ID" value="WRO06989.1"/>
    <property type="molecule type" value="Genomic_DNA"/>
</dbReference>
<dbReference type="EMBL" id="AP017649">
    <property type="protein sequence ID" value="BAZ97720.1"/>
    <property type="molecule type" value="Genomic_DNA"/>
</dbReference>
<sequence length="74" mass="8502">MLKIDGTKKEVSYITVNYKDGTRETLDDYALVGLSGETWFSLLHAELSADDMVEMNNHVADLTYKIRDFLDKKK</sequence>
<name>A0A0V8M3D3_9CHLR</name>
<dbReference type="eggNOG" id="ENOG5032IMB">
    <property type="taxonomic scope" value="Bacteria"/>
</dbReference>
<accession>A0A0V8M3D3</accession>
<dbReference type="RefSeq" id="WP_010937005.1">
    <property type="nucleotide sequence ID" value="NZ_AP017649.1"/>
</dbReference>
<dbReference type="Proteomes" id="UP000218257">
    <property type="component" value="Chromosome"/>
</dbReference>
<evidence type="ECO:0000313" key="5">
    <source>
        <dbReference type="Proteomes" id="UP000218257"/>
    </source>
</evidence>
<dbReference type="OrthoDB" id="165382at2"/>
<reference evidence="3" key="3">
    <citation type="submission" date="2023-12" db="EMBL/GenBank/DDBJ databases">
        <title>Isolation of organohalide respiring bacteria Dehalococcoides mccartyi strain GPTCE1 in groundwater collected near a chemical plant in Suzhou, China.</title>
        <authorList>
            <person name="Liu G."/>
        </authorList>
    </citation>
    <scope>NUCLEOTIDE SEQUENCE</scope>
    <source>
        <strain evidence="3">GPTCE1</strain>
    </source>
</reference>
<dbReference type="GeneID" id="3229437"/>